<dbReference type="Proteomes" id="UP000198211">
    <property type="component" value="Unassembled WGS sequence"/>
</dbReference>
<evidence type="ECO:0000313" key="6">
    <source>
        <dbReference type="Proteomes" id="UP000198211"/>
    </source>
</evidence>
<accession>A0A225WB54</accession>
<proteinExistence type="predicted"/>
<comment type="subcellular location">
    <subcellularLocation>
        <location evidence="1">Host cell</location>
    </subcellularLocation>
    <subcellularLocation>
        <location evidence="2">Secreted</location>
    </subcellularLocation>
</comment>
<evidence type="ECO:0000313" key="5">
    <source>
        <dbReference type="EMBL" id="OWZ14792.1"/>
    </source>
</evidence>
<dbReference type="Pfam" id="PF20147">
    <property type="entry name" value="Crinkler"/>
    <property type="match status" value="1"/>
</dbReference>
<dbReference type="GO" id="GO:0005576">
    <property type="term" value="C:extracellular region"/>
    <property type="evidence" value="ECO:0007669"/>
    <property type="project" value="UniProtKB-SubCell"/>
</dbReference>
<gene>
    <name evidence="5" type="ORF">PHMEG_00011674</name>
</gene>
<name>A0A225WB54_9STRA</name>
<evidence type="ECO:0000256" key="2">
    <source>
        <dbReference type="ARBA" id="ARBA00004613"/>
    </source>
</evidence>
<dbReference type="OrthoDB" id="117698at2759"/>
<dbReference type="AlphaFoldDB" id="A0A225WB54"/>
<keyword evidence="3" id="KW-0964">Secreted</keyword>
<dbReference type="InterPro" id="IPR045379">
    <property type="entry name" value="Crinkler_N"/>
</dbReference>
<feature type="domain" description="Crinkler effector protein N-terminal" evidence="4">
    <location>
        <begin position="7"/>
        <end position="117"/>
    </location>
</feature>
<comment type="caution">
    <text evidence="5">The sequence shown here is derived from an EMBL/GenBank/DDBJ whole genome shotgun (WGS) entry which is preliminary data.</text>
</comment>
<organism evidence="5 6">
    <name type="scientific">Phytophthora megakarya</name>
    <dbReference type="NCBI Taxonomy" id="4795"/>
    <lineage>
        <taxon>Eukaryota</taxon>
        <taxon>Sar</taxon>
        <taxon>Stramenopiles</taxon>
        <taxon>Oomycota</taxon>
        <taxon>Peronosporomycetes</taxon>
        <taxon>Peronosporales</taxon>
        <taxon>Peronosporaceae</taxon>
        <taxon>Phytophthora</taxon>
    </lineage>
</organism>
<evidence type="ECO:0000259" key="4">
    <source>
        <dbReference type="Pfam" id="PF20147"/>
    </source>
</evidence>
<evidence type="ECO:0000256" key="1">
    <source>
        <dbReference type="ARBA" id="ARBA00004340"/>
    </source>
</evidence>
<protein>
    <submittedName>
        <fullName evidence="5">Crinkler (CRN)</fullName>
    </submittedName>
</protein>
<evidence type="ECO:0000256" key="3">
    <source>
        <dbReference type="ARBA" id="ARBA00022525"/>
    </source>
</evidence>
<keyword evidence="6" id="KW-1185">Reference proteome</keyword>
<dbReference type="GO" id="GO:0043657">
    <property type="term" value="C:host cell"/>
    <property type="evidence" value="ECO:0007669"/>
    <property type="project" value="UniProtKB-SubCell"/>
</dbReference>
<dbReference type="EMBL" id="NBNE01001260">
    <property type="protein sequence ID" value="OWZ14792.1"/>
    <property type="molecule type" value="Genomic_DNA"/>
</dbReference>
<dbReference type="STRING" id="4795.A0A225WB54"/>
<reference evidence="6" key="1">
    <citation type="submission" date="2017-03" db="EMBL/GenBank/DDBJ databases">
        <title>Phytopthora megakarya and P. palmivora, two closely related causual agents of cacao black pod achieved similar genome size and gene model numbers by different mechanisms.</title>
        <authorList>
            <person name="Ali S."/>
            <person name="Shao J."/>
            <person name="Larry D.J."/>
            <person name="Kronmiller B."/>
            <person name="Shen D."/>
            <person name="Strem M.D."/>
            <person name="Melnick R.L."/>
            <person name="Guiltinan M.J."/>
            <person name="Tyler B.M."/>
            <person name="Meinhardt L.W."/>
            <person name="Bailey B.A."/>
        </authorList>
    </citation>
    <scope>NUCLEOTIDE SEQUENCE [LARGE SCALE GENOMIC DNA]</scope>
    <source>
        <strain evidence="6">zdho120</strain>
    </source>
</reference>
<sequence length="161" mass="18154">MQFFAGVLVGQRGGVVCVKVDENDRVGILRRAFIDEVNRDDKDKRIQCAADNVELFLAQIDGVWLPSRDDRVQQLTKGEIPEDIQDILCGYPLDATSSVHEICNGSTPEKTIQILIVAPPRSVENASNGNRQEPERVNQFKLLVKLTVRLKVRLKVCLWNQ</sequence>